<comment type="subcellular location">
    <subcellularLocation>
        <location evidence="1">Cell membrane</location>
        <topology evidence="1">Multi-pass membrane protein</topology>
    </subcellularLocation>
</comment>
<feature type="transmembrane region" description="Helical" evidence="9">
    <location>
        <begin position="197"/>
        <end position="221"/>
    </location>
</feature>
<dbReference type="Proteomes" id="UP000612362">
    <property type="component" value="Unassembled WGS sequence"/>
</dbReference>
<evidence type="ECO:0000313" key="11">
    <source>
        <dbReference type="Proteomes" id="UP000612362"/>
    </source>
</evidence>
<dbReference type="RefSeq" id="WP_220195628.1">
    <property type="nucleotide sequence ID" value="NZ_BNJF01000002.1"/>
</dbReference>
<dbReference type="GO" id="GO:0009252">
    <property type="term" value="P:peptidoglycan biosynthetic process"/>
    <property type="evidence" value="ECO:0007669"/>
    <property type="project" value="UniProtKB-KW"/>
</dbReference>
<feature type="transmembrane region" description="Helical" evidence="9">
    <location>
        <begin position="451"/>
        <end position="473"/>
    </location>
</feature>
<feature type="transmembrane region" description="Helical" evidence="9">
    <location>
        <begin position="400"/>
        <end position="418"/>
    </location>
</feature>
<dbReference type="InterPro" id="IPR004268">
    <property type="entry name" value="MurJ"/>
</dbReference>
<evidence type="ECO:0000313" key="10">
    <source>
        <dbReference type="EMBL" id="GHO46240.1"/>
    </source>
</evidence>
<dbReference type="Pfam" id="PF03023">
    <property type="entry name" value="MurJ"/>
    <property type="match status" value="1"/>
</dbReference>
<evidence type="ECO:0000256" key="7">
    <source>
        <dbReference type="ARBA" id="ARBA00023136"/>
    </source>
</evidence>
<feature type="transmembrane region" description="Helical" evidence="9">
    <location>
        <begin position="168"/>
        <end position="190"/>
    </location>
</feature>
<dbReference type="PANTHER" id="PTHR47019:SF1">
    <property type="entry name" value="LIPID II FLIPPASE MURJ"/>
    <property type="match status" value="1"/>
</dbReference>
<feature type="transmembrane region" description="Helical" evidence="9">
    <location>
        <begin position="525"/>
        <end position="545"/>
    </location>
</feature>
<keyword evidence="7 9" id="KW-0472">Membrane</keyword>
<feature type="transmembrane region" description="Helical" evidence="9">
    <location>
        <begin position="485"/>
        <end position="505"/>
    </location>
</feature>
<name>A0A8J3MSL1_9CHLR</name>
<feature type="region of interest" description="Disordered" evidence="8">
    <location>
        <begin position="1"/>
        <end position="20"/>
    </location>
</feature>
<keyword evidence="2" id="KW-1003">Cell membrane</keyword>
<dbReference type="GO" id="GO:0008360">
    <property type="term" value="P:regulation of cell shape"/>
    <property type="evidence" value="ECO:0007669"/>
    <property type="project" value="UniProtKB-KW"/>
</dbReference>
<evidence type="ECO:0000256" key="6">
    <source>
        <dbReference type="ARBA" id="ARBA00022989"/>
    </source>
</evidence>
<gene>
    <name evidence="10" type="ORF">KSX_44030</name>
</gene>
<keyword evidence="3 9" id="KW-0812">Transmembrane</keyword>
<feature type="transmembrane region" description="Helical" evidence="9">
    <location>
        <begin position="356"/>
        <end position="380"/>
    </location>
</feature>
<keyword evidence="4" id="KW-0133">Cell shape</keyword>
<evidence type="ECO:0000256" key="9">
    <source>
        <dbReference type="SAM" id="Phobius"/>
    </source>
</evidence>
<feature type="transmembrane region" description="Helical" evidence="9">
    <location>
        <begin position="126"/>
        <end position="148"/>
    </location>
</feature>
<evidence type="ECO:0000256" key="2">
    <source>
        <dbReference type="ARBA" id="ARBA00022475"/>
    </source>
</evidence>
<dbReference type="GO" id="GO:0015648">
    <property type="term" value="F:lipid-linked peptidoglycan transporter activity"/>
    <property type="evidence" value="ECO:0007669"/>
    <property type="project" value="TreeGrafter"/>
</dbReference>
<evidence type="ECO:0000256" key="1">
    <source>
        <dbReference type="ARBA" id="ARBA00004651"/>
    </source>
</evidence>
<sequence length="564" mass="60752">MEEQAGIAHVPNPKTVEEETADQEIVEIVETAEAEPEHSKRGQLVKSATLVMLGNLGSSVLGQLRQSALAGLGTAITGPFATALTPMQTFLDLLANGTVSGALIPTFTDYSEEEHQQELRRIVYSLVNLLILVSAVIATIFVFIAPWFVGSVLTGNLAPNLKPLAITFSQIIICALAVMGPFAILQAVLYSRKEFGVAAFAAGALHLGIIAGAAVTGWWGANQFGHYGLAFGVILGALAQIALLVPGLKRQKLPYMFVLDLKHPAIRRIFKLYAPLALSYIVSMLFVFLDLGLQTRTPGNPSANLTATKFATTLIQFPGGLVAAALSFAILPTLSRYATENEDGHFKETLMMGLRLGLLLMIPAAAGLITLRYPIVSLLFEHGGFKSGDANLTAIALQYYAYQLPFLVVDQLIMFAFYARKNTIVPVVVGFVCYGCYALVALPFYRTIGMPALVFANTVQNSLHGIILVILFYRFFGSLKIRSSLPAFAKIIAATIAMVAVAWGLQAWMGQYDLFSLRTFQGQVLTTLIAGGAAVVVYFGGILLLKVEEIALLKQAVMAKLGKR</sequence>
<evidence type="ECO:0000256" key="8">
    <source>
        <dbReference type="SAM" id="MobiDB-lite"/>
    </source>
</evidence>
<dbReference type="GO" id="GO:0034204">
    <property type="term" value="P:lipid translocation"/>
    <property type="evidence" value="ECO:0007669"/>
    <property type="project" value="TreeGrafter"/>
</dbReference>
<evidence type="ECO:0000256" key="4">
    <source>
        <dbReference type="ARBA" id="ARBA00022960"/>
    </source>
</evidence>
<dbReference type="GO" id="GO:0005886">
    <property type="term" value="C:plasma membrane"/>
    <property type="evidence" value="ECO:0007669"/>
    <property type="project" value="UniProtKB-SubCell"/>
</dbReference>
<dbReference type="InterPro" id="IPR051050">
    <property type="entry name" value="Lipid_II_flippase_MurJ/MviN"/>
</dbReference>
<feature type="transmembrane region" description="Helical" evidence="9">
    <location>
        <begin position="227"/>
        <end position="248"/>
    </location>
</feature>
<keyword evidence="5" id="KW-0573">Peptidoglycan synthesis</keyword>
<feature type="transmembrane region" description="Helical" evidence="9">
    <location>
        <begin position="425"/>
        <end position="445"/>
    </location>
</feature>
<dbReference type="PANTHER" id="PTHR47019">
    <property type="entry name" value="LIPID II FLIPPASE MURJ"/>
    <property type="match status" value="1"/>
</dbReference>
<comment type="caution">
    <text evidence="10">The sequence shown here is derived from an EMBL/GenBank/DDBJ whole genome shotgun (WGS) entry which is preliminary data.</text>
</comment>
<feature type="transmembrane region" description="Helical" evidence="9">
    <location>
        <begin position="269"/>
        <end position="293"/>
    </location>
</feature>
<accession>A0A8J3MSL1</accession>
<keyword evidence="6 9" id="KW-1133">Transmembrane helix</keyword>
<dbReference type="AlphaFoldDB" id="A0A8J3MSL1"/>
<dbReference type="EMBL" id="BNJF01000002">
    <property type="protein sequence ID" value="GHO46240.1"/>
    <property type="molecule type" value="Genomic_DNA"/>
</dbReference>
<protein>
    <submittedName>
        <fullName evidence="10">Putative lipid II flippase MurJ</fullName>
    </submittedName>
</protein>
<evidence type="ECO:0000256" key="5">
    <source>
        <dbReference type="ARBA" id="ARBA00022984"/>
    </source>
</evidence>
<feature type="transmembrane region" description="Helical" evidence="9">
    <location>
        <begin position="313"/>
        <end position="335"/>
    </location>
</feature>
<keyword evidence="11" id="KW-1185">Reference proteome</keyword>
<organism evidence="10 11">
    <name type="scientific">Ktedonospora formicarum</name>
    <dbReference type="NCBI Taxonomy" id="2778364"/>
    <lineage>
        <taxon>Bacteria</taxon>
        <taxon>Bacillati</taxon>
        <taxon>Chloroflexota</taxon>
        <taxon>Ktedonobacteria</taxon>
        <taxon>Ktedonobacterales</taxon>
        <taxon>Ktedonobacteraceae</taxon>
        <taxon>Ktedonospora</taxon>
    </lineage>
</organism>
<dbReference type="PRINTS" id="PR01806">
    <property type="entry name" value="VIRFACTRMVIN"/>
</dbReference>
<evidence type="ECO:0000256" key="3">
    <source>
        <dbReference type="ARBA" id="ARBA00022692"/>
    </source>
</evidence>
<reference evidence="10" key="1">
    <citation type="submission" date="2020-10" db="EMBL/GenBank/DDBJ databases">
        <title>Taxonomic study of unclassified bacteria belonging to the class Ktedonobacteria.</title>
        <authorList>
            <person name="Yabe S."/>
            <person name="Wang C.M."/>
            <person name="Zheng Y."/>
            <person name="Sakai Y."/>
            <person name="Cavaletti L."/>
            <person name="Monciardini P."/>
            <person name="Donadio S."/>
        </authorList>
    </citation>
    <scope>NUCLEOTIDE SEQUENCE</scope>
    <source>
        <strain evidence="10">SOSP1-1</strain>
    </source>
</reference>
<proteinExistence type="predicted"/>